<evidence type="ECO:0000256" key="1">
    <source>
        <dbReference type="ARBA" id="ARBA00005291"/>
    </source>
</evidence>
<dbReference type="EMBL" id="BRYB01000896">
    <property type="protein sequence ID" value="GMI39887.1"/>
    <property type="molecule type" value="Genomic_DNA"/>
</dbReference>
<evidence type="ECO:0000313" key="3">
    <source>
        <dbReference type="EMBL" id="GMI39887.1"/>
    </source>
</evidence>
<feature type="domain" description="NIPSNAP" evidence="2">
    <location>
        <begin position="140"/>
        <end position="243"/>
    </location>
</feature>
<accession>A0ABQ6N550</accession>
<protein>
    <recommendedName>
        <fullName evidence="2">NIPSNAP domain-containing protein</fullName>
    </recommendedName>
</protein>
<evidence type="ECO:0000313" key="4">
    <source>
        <dbReference type="Proteomes" id="UP001165060"/>
    </source>
</evidence>
<gene>
    <name evidence="3" type="ORF">TeGR_g9471</name>
</gene>
<sequence length="245" mass="26210">MLALLPPARRALSSSPPIVELRECRLRLSGAVAYLAAAAASAPLRERLAPARLFSLPETGGLLSVATHFYAYGSYLERDASRAKQEGNPEWEAYLSAARPRVEERRSAIFVEAAGLRDAHGLHGMARADSPGGGEPAGIYELRRYRLELGYDAVPLFLERLGGGLPSKLSSLAPGSALCSVMHSDVGDLNEVIELWRHAGPAGMLASREAARGAGPWRDAIASIAPLANSFSTTVHRPAAFSKWK</sequence>
<evidence type="ECO:0000259" key="2">
    <source>
        <dbReference type="Pfam" id="PF07978"/>
    </source>
</evidence>
<organism evidence="3 4">
    <name type="scientific">Tetraparma gracilis</name>
    <dbReference type="NCBI Taxonomy" id="2962635"/>
    <lineage>
        <taxon>Eukaryota</taxon>
        <taxon>Sar</taxon>
        <taxon>Stramenopiles</taxon>
        <taxon>Ochrophyta</taxon>
        <taxon>Bolidophyceae</taxon>
        <taxon>Parmales</taxon>
        <taxon>Triparmaceae</taxon>
        <taxon>Tetraparma</taxon>
    </lineage>
</organism>
<dbReference type="InterPro" id="IPR051557">
    <property type="entry name" value="NipSnap_domain"/>
</dbReference>
<dbReference type="Gene3D" id="3.30.70.100">
    <property type="match status" value="2"/>
</dbReference>
<dbReference type="PANTHER" id="PTHR21017:SF17">
    <property type="entry name" value="PROTEIN NIPSNAP"/>
    <property type="match status" value="1"/>
</dbReference>
<comment type="similarity">
    <text evidence="1">Belongs to the NipSnap family.</text>
</comment>
<dbReference type="SUPFAM" id="SSF54909">
    <property type="entry name" value="Dimeric alpha+beta barrel"/>
    <property type="match status" value="2"/>
</dbReference>
<dbReference type="InterPro" id="IPR012577">
    <property type="entry name" value="NIPSNAP"/>
</dbReference>
<dbReference type="Pfam" id="PF07978">
    <property type="entry name" value="NIPSNAP"/>
    <property type="match status" value="2"/>
</dbReference>
<dbReference type="InterPro" id="IPR011008">
    <property type="entry name" value="Dimeric_a/b-barrel"/>
</dbReference>
<feature type="domain" description="NIPSNAP" evidence="2">
    <location>
        <begin position="19"/>
        <end position="111"/>
    </location>
</feature>
<dbReference type="Proteomes" id="UP001165060">
    <property type="component" value="Unassembled WGS sequence"/>
</dbReference>
<keyword evidence="4" id="KW-1185">Reference proteome</keyword>
<name>A0ABQ6N550_9STRA</name>
<reference evidence="3 4" key="1">
    <citation type="journal article" date="2023" name="Commun. Biol.">
        <title>Genome analysis of Parmales, the sister group of diatoms, reveals the evolutionary specialization of diatoms from phago-mixotrophs to photoautotrophs.</title>
        <authorList>
            <person name="Ban H."/>
            <person name="Sato S."/>
            <person name="Yoshikawa S."/>
            <person name="Yamada K."/>
            <person name="Nakamura Y."/>
            <person name="Ichinomiya M."/>
            <person name="Sato N."/>
            <person name="Blanc-Mathieu R."/>
            <person name="Endo H."/>
            <person name="Kuwata A."/>
            <person name="Ogata H."/>
        </authorList>
    </citation>
    <scope>NUCLEOTIDE SEQUENCE [LARGE SCALE GENOMIC DNA]</scope>
</reference>
<proteinExistence type="inferred from homology"/>
<dbReference type="PANTHER" id="PTHR21017">
    <property type="entry name" value="NIPSNAP-RELATED"/>
    <property type="match status" value="1"/>
</dbReference>
<comment type="caution">
    <text evidence="3">The sequence shown here is derived from an EMBL/GenBank/DDBJ whole genome shotgun (WGS) entry which is preliminary data.</text>
</comment>